<dbReference type="EMBL" id="CP111016">
    <property type="protein sequence ID" value="WAR04609.1"/>
    <property type="molecule type" value="Genomic_DNA"/>
</dbReference>
<accession>A0ABY7E882</accession>
<sequence length="316" mass="34021">MTRFIAILIWISYIVGSNFCEASCFRLLGGARESEGLLQINGTNCSVTSGQLLSGKGTNCSVTSGQLLSGKGTNCSVTSGQLLSGKGTNCSVTSGQLLTGKGTNVCVTSANLLTGKGTNFSVTSANLLTGRGTNFLQTNGQSGVSINGPLIYRNKTGKGGIQMNNLTCQATMNETDACEKFTICCQKFGETIDACQNNTSHSVFTTNKLNKCLRTIHENLNNTYALIEGDNCKWTKVIICNETAQTFELLENKTVSMDGLHCVTVDVQNGTRNFSIAHCSSYLPSVCLKVSREKDNYTERPNRKTTTKSRRSLEKD</sequence>
<dbReference type="Proteomes" id="UP001164746">
    <property type="component" value="Chromosome 5"/>
</dbReference>
<evidence type="ECO:0000313" key="4">
    <source>
        <dbReference type="Proteomes" id="UP001164746"/>
    </source>
</evidence>
<gene>
    <name evidence="3" type="ORF">MAR_019978</name>
</gene>
<protein>
    <submittedName>
        <fullName evidence="3">Uncharacterized protein</fullName>
    </submittedName>
</protein>
<feature type="signal peptide" evidence="2">
    <location>
        <begin position="1"/>
        <end position="16"/>
    </location>
</feature>
<evidence type="ECO:0000313" key="3">
    <source>
        <dbReference type="EMBL" id="WAR04609.1"/>
    </source>
</evidence>
<feature type="region of interest" description="Disordered" evidence="1">
    <location>
        <begin position="297"/>
        <end position="316"/>
    </location>
</feature>
<feature type="chain" id="PRO_5045504821" evidence="2">
    <location>
        <begin position="17"/>
        <end position="316"/>
    </location>
</feature>
<evidence type="ECO:0000256" key="1">
    <source>
        <dbReference type="SAM" id="MobiDB-lite"/>
    </source>
</evidence>
<name>A0ABY7E882_MYAAR</name>
<organism evidence="3 4">
    <name type="scientific">Mya arenaria</name>
    <name type="common">Soft-shell clam</name>
    <dbReference type="NCBI Taxonomy" id="6604"/>
    <lineage>
        <taxon>Eukaryota</taxon>
        <taxon>Metazoa</taxon>
        <taxon>Spiralia</taxon>
        <taxon>Lophotrochozoa</taxon>
        <taxon>Mollusca</taxon>
        <taxon>Bivalvia</taxon>
        <taxon>Autobranchia</taxon>
        <taxon>Heteroconchia</taxon>
        <taxon>Euheterodonta</taxon>
        <taxon>Imparidentia</taxon>
        <taxon>Neoheterodontei</taxon>
        <taxon>Myida</taxon>
        <taxon>Myoidea</taxon>
        <taxon>Myidae</taxon>
        <taxon>Mya</taxon>
    </lineage>
</organism>
<keyword evidence="2" id="KW-0732">Signal</keyword>
<proteinExistence type="predicted"/>
<evidence type="ECO:0000256" key="2">
    <source>
        <dbReference type="SAM" id="SignalP"/>
    </source>
</evidence>
<keyword evidence="4" id="KW-1185">Reference proteome</keyword>
<reference evidence="3" key="1">
    <citation type="submission" date="2022-11" db="EMBL/GenBank/DDBJ databases">
        <title>Centuries of genome instability and evolution in soft-shell clam transmissible cancer (bioRxiv).</title>
        <authorList>
            <person name="Hart S.F.M."/>
            <person name="Yonemitsu M.A."/>
            <person name="Giersch R.M."/>
            <person name="Beal B.F."/>
            <person name="Arriagada G."/>
            <person name="Davis B.W."/>
            <person name="Ostrander E.A."/>
            <person name="Goff S.P."/>
            <person name="Metzger M.J."/>
        </authorList>
    </citation>
    <scope>NUCLEOTIDE SEQUENCE</scope>
    <source>
        <strain evidence="3">MELC-2E11</strain>
        <tissue evidence="3">Siphon/mantle</tissue>
    </source>
</reference>